<keyword evidence="6 7" id="KW-0472">Membrane</keyword>
<feature type="transmembrane region" description="Helical" evidence="7">
    <location>
        <begin position="52"/>
        <end position="69"/>
    </location>
</feature>
<dbReference type="Gene3D" id="1.20.1560.10">
    <property type="entry name" value="ABC transporter type 1, transmembrane domain"/>
    <property type="match status" value="1"/>
</dbReference>
<keyword evidence="3" id="KW-0547">Nucleotide-binding</keyword>
<evidence type="ECO:0000259" key="8">
    <source>
        <dbReference type="PROSITE" id="PS50893"/>
    </source>
</evidence>
<dbReference type="InterPro" id="IPR014216">
    <property type="entry name" value="ABC_transptr_CydD"/>
</dbReference>
<feature type="transmembrane region" description="Helical" evidence="7">
    <location>
        <begin position="235"/>
        <end position="261"/>
    </location>
</feature>
<organism evidence="10 11">
    <name type="scientific">Bacillus kandeliae</name>
    <dbReference type="NCBI Taxonomy" id="3129297"/>
    <lineage>
        <taxon>Bacteria</taxon>
        <taxon>Bacillati</taxon>
        <taxon>Bacillota</taxon>
        <taxon>Bacilli</taxon>
        <taxon>Bacillales</taxon>
        <taxon>Bacillaceae</taxon>
        <taxon>Bacillus</taxon>
    </lineage>
</organism>
<evidence type="ECO:0000256" key="5">
    <source>
        <dbReference type="ARBA" id="ARBA00022989"/>
    </source>
</evidence>
<dbReference type="PROSITE" id="PS50929">
    <property type="entry name" value="ABC_TM1F"/>
    <property type="match status" value="1"/>
</dbReference>
<dbReference type="EMBL" id="CP147404">
    <property type="protein sequence ID" value="WXB93110.1"/>
    <property type="molecule type" value="Genomic_DNA"/>
</dbReference>
<keyword evidence="5 7" id="KW-1133">Transmembrane helix</keyword>
<evidence type="ECO:0000256" key="6">
    <source>
        <dbReference type="ARBA" id="ARBA00023136"/>
    </source>
</evidence>
<dbReference type="RefSeq" id="WP_338752315.1">
    <property type="nucleotide sequence ID" value="NZ_CP147404.1"/>
</dbReference>
<dbReference type="SUPFAM" id="SSF90123">
    <property type="entry name" value="ABC transporter transmembrane region"/>
    <property type="match status" value="1"/>
</dbReference>
<evidence type="ECO:0000313" key="10">
    <source>
        <dbReference type="EMBL" id="WXB93110.1"/>
    </source>
</evidence>
<dbReference type="CDD" id="cd18584">
    <property type="entry name" value="ABC_6TM_AarD_CydD"/>
    <property type="match status" value="1"/>
</dbReference>
<keyword evidence="11" id="KW-1185">Reference proteome</keyword>
<evidence type="ECO:0000256" key="4">
    <source>
        <dbReference type="ARBA" id="ARBA00022840"/>
    </source>
</evidence>
<feature type="domain" description="ABC transmembrane type-1" evidence="9">
    <location>
        <begin position="18"/>
        <end position="298"/>
    </location>
</feature>
<dbReference type="InterPro" id="IPR039421">
    <property type="entry name" value="Type_1_exporter"/>
</dbReference>
<dbReference type="PROSITE" id="PS50893">
    <property type="entry name" value="ABC_TRANSPORTER_2"/>
    <property type="match status" value="1"/>
</dbReference>
<feature type="transmembrane region" description="Helical" evidence="7">
    <location>
        <begin position="14"/>
        <end position="40"/>
    </location>
</feature>
<dbReference type="InterPro" id="IPR003593">
    <property type="entry name" value="AAA+_ATPase"/>
</dbReference>
<dbReference type="InterPro" id="IPR003439">
    <property type="entry name" value="ABC_transporter-like_ATP-bd"/>
</dbReference>
<dbReference type="PANTHER" id="PTHR24221">
    <property type="entry name" value="ATP-BINDING CASSETTE SUB-FAMILY B"/>
    <property type="match status" value="1"/>
</dbReference>
<accession>A0ABZ2N714</accession>
<dbReference type="Pfam" id="PF00005">
    <property type="entry name" value="ABC_tran"/>
    <property type="match status" value="1"/>
</dbReference>
<dbReference type="Pfam" id="PF00664">
    <property type="entry name" value="ABC_membrane"/>
    <property type="match status" value="1"/>
</dbReference>
<evidence type="ECO:0000256" key="7">
    <source>
        <dbReference type="SAM" id="Phobius"/>
    </source>
</evidence>
<dbReference type="Proteomes" id="UP001387364">
    <property type="component" value="Chromosome"/>
</dbReference>
<evidence type="ECO:0000256" key="1">
    <source>
        <dbReference type="ARBA" id="ARBA00004651"/>
    </source>
</evidence>
<proteinExistence type="predicted"/>
<feature type="transmembrane region" description="Helical" evidence="7">
    <location>
        <begin position="156"/>
        <end position="177"/>
    </location>
</feature>
<sequence>MDKQLLQYEGMKKLLASLTILTVLQGVSILLQAIMLAEVVTHLFNSGPFQEVYVETLWFVLSLLARHGIQHVKHKMVDRYAANVGAKLRAEVLNSLFHQGPRAAKQLGTGNIVTLLLDGISQFKQYIMLFTPKMVNMAIIPALIVVYIWIQDRTSAIILIVTLPILIAFMILLGWAAQKKADKQWKMYRVLSNHFVDSLRGLETLKFLGLSRSHGQKIEMVSDRYRKTTMGTLKFAFLSSFAMDFFTMLSVATVAVFLGLRLVEGELLLQPALTILILAPEYFLPIREVGSDYHATLNGQEAGKKLKEIASIPHFKVEERQPLDRVGEDTSIELSSVTVQHEEEGNPSLADVSLSIKGHKKIGIVGESGAGKSTLIDLIGGFVETHSGSININGQSFTHLQRKEWQEQLIYIPQQPYLFQDTLLNNIAFYQPKATMEEVQWAAEQAGLSQLLEEFPNGLQEKIGEGGRSLSGGQAQRVAIARAFLENRPLLLLDEPTAHLDIETEYDLKAKFLNLFKDKLVLLATHRLHWMLEMDYIYFLDKGNIVEEGTHEELMRKKGQYYQMVKIQMGDET</sequence>
<dbReference type="SMART" id="SM00382">
    <property type="entry name" value="AAA"/>
    <property type="match status" value="1"/>
</dbReference>
<evidence type="ECO:0000256" key="3">
    <source>
        <dbReference type="ARBA" id="ARBA00022741"/>
    </source>
</evidence>
<evidence type="ECO:0000259" key="9">
    <source>
        <dbReference type="PROSITE" id="PS50929"/>
    </source>
</evidence>
<dbReference type="InterPro" id="IPR027417">
    <property type="entry name" value="P-loop_NTPase"/>
</dbReference>
<dbReference type="InterPro" id="IPR036640">
    <property type="entry name" value="ABC1_TM_sf"/>
</dbReference>
<protein>
    <submittedName>
        <fullName evidence="10">Thiol reductant ABC exporter subunit CydD</fullName>
    </submittedName>
</protein>
<keyword evidence="4" id="KW-0067">ATP-binding</keyword>
<reference evidence="10 11" key="1">
    <citation type="submission" date="2024-02" db="EMBL/GenBank/DDBJ databases">
        <title>Seven novel Bacillus-like species.</title>
        <authorList>
            <person name="Liu G."/>
        </authorList>
    </citation>
    <scope>NUCLEOTIDE SEQUENCE [LARGE SCALE GENOMIC DNA]</scope>
    <source>
        <strain evidence="10 11">FJAT-52991</strain>
    </source>
</reference>
<dbReference type="InterPro" id="IPR017871">
    <property type="entry name" value="ABC_transporter-like_CS"/>
</dbReference>
<comment type="subcellular location">
    <subcellularLocation>
        <location evidence="1">Cell membrane</location>
        <topology evidence="1">Multi-pass membrane protein</topology>
    </subcellularLocation>
</comment>
<dbReference type="SUPFAM" id="SSF52540">
    <property type="entry name" value="P-loop containing nucleoside triphosphate hydrolases"/>
    <property type="match status" value="1"/>
</dbReference>
<evidence type="ECO:0000256" key="2">
    <source>
        <dbReference type="ARBA" id="ARBA00022692"/>
    </source>
</evidence>
<dbReference type="Gene3D" id="3.40.50.300">
    <property type="entry name" value="P-loop containing nucleotide triphosphate hydrolases"/>
    <property type="match status" value="1"/>
</dbReference>
<name>A0ABZ2N714_9BACI</name>
<dbReference type="PANTHER" id="PTHR24221:SF614">
    <property type="entry name" value="GLUTATHIONE_L-CYSTEINE TRANSPORT SYSTEM ATP-BINDING_PERMEASE PROTEIN CYDC"/>
    <property type="match status" value="1"/>
</dbReference>
<evidence type="ECO:0000313" key="11">
    <source>
        <dbReference type="Proteomes" id="UP001387364"/>
    </source>
</evidence>
<keyword evidence="2 7" id="KW-0812">Transmembrane</keyword>
<dbReference type="InterPro" id="IPR011527">
    <property type="entry name" value="ABC1_TM_dom"/>
</dbReference>
<feature type="transmembrane region" description="Helical" evidence="7">
    <location>
        <begin position="134"/>
        <end position="150"/>
    </location>
</feature>
<feature type="domain" description="ABC transporter" evidence="8">
    <location>
        <begin position="332"/>
        <end position="567"/>
    </location>
</feature>
<dbReference type="NCBIfam" id="TIGR02857">
    <property type="entry name" value="CydD"/>
    <property type="match status" value="1"/>
</dbReference>
<dbReference type="PROSITE" id="PS00211">
    <property type="entry name" value="ABC_TRANSPORTER_1"/>
    <property type="match status" value="1"/>
</dbReference>
<gene>
    <name evidence="10" type="primary">cydD</name>
    <name evidence="10" type="ORF">WDJ61_18115</name>
</gene>